<comment type="pathway">
    <text evidence="2 12">Cofactor biosynthesis; NAD(+) biosynthesis; quinolinate from iminoaspartate: step 1/1.</text>
</comment>
<evidence type="ECO:0000256" key="1">
    <source>
        <dbReference type="ARBA" id="ARBA00003791"/>
    </source>
</evidence>
<evidence type="ECO:0000256" key="8">
    <source>
        <dbReference type="ARBA" id="ARBA00023004"/>
    </source>
</evidence>
<dbReference type="NCBIfam" id="TIGR00550">
    <property type="entry name" value="nadA"/>
    <property type="match status" value="1"/>
</dbReference>
<dbReference type="UniPathway" id="UPA00253">
    <property type="reaction ID" value="UER00327"/>
</dbReference>
<dbReference type="PANTHER" id="PTHR30573:SF0">
    <property type="entry name" value="QUINOLINATE SYNTHASE, CHLOROPLASTIC"/>
    <property type="match status" value="1"/>
</dbReference>
<feature type="binding site" evidence="12">
    <location>
        <position position="39"/>
    </location>
    <ligand>
        <name>iminosuccinate</name>
        <dbReference type="ChEBI" id="CHEBI:77875"/>
    </ligand>
</feature>
<evidence type="ECO:0000256" key="6">
    <source>
        <dbReference type="ARBA" id="ARBA00022679"/>
    </source>
</evidence>
<dbReference type="HAMAP" id="MF_00568">
    <property type="entry name" value="NadA_type2"/>
    <property type="match status" value="1"/>
</dbReference>
<proteinExistence type="inferred from homology"/>
<evidence type="ECO:0000256" key="9">
    <source>
        <dbReference type="ARBA" id="ARBA00023014"/>
    </source>
</evidence>
<feature type="binding site" evidence="12">
    <location>
        <begin position="196"/>
        <end position="198"/>
    </location>
    <ligand>
        <name>iminosuccinate</name>
        <dbReference type="ChEBI" id="CHEBI:77875"/>
    </ligand>
</feature>
<feature type="binding site" evidence="12">
    <location>
        <position position="84"/>
    </location>
    <ligand>
        <name>[4Fe-4S] cluster</name>
        <dbReference type="ChEBI" id="CHEBI:49883"/>
    </ligand>
</feature>
<evidence type="ECO:0000256" key="5">
    <source>
        <dbReference type="ARBA" id="ARBA00022642"/>
    </source>
</evidence>
<dbReference type="PANTHER" id="PTHR30573">
    <property type="entry name" value="QUINOLINATE SYNTHETASE A"/>
    <property type="match status" value="1"/>
</dbReference>
<gene>
    <name evidence="12 13" type="primary">nadA</name>
    <name evidence="13" type="ORF">MAMMFC1_04047</name>
</gene>
<keyword evidence="6 12" id="KW-0808">Transferase</keyword>
<feature type="binding site" evidence="12">
    <location>
        <position position="170"/>
    </location>
    <ligand>
        <name>[4Fe-4S] cluster</name>
        <dbReference type="ChEBI" id="CHEBI:49883"/>
    </ligand>
</feature>
<feature type="binding site" evidence="12">
    <location>
        <position position="213"/>
    </location>
    <ligand>
        <name>iminosuccinate</name>
        <dbReference type="ChEBI" id="CHEBI:77875"/>
    </ligand>
</feature>
<dbReference type="FunFam" id="3.40.50.10800:FF:000001">
    <property type="entry name" value="Quinolinate synthase A"/>
    <property type="match status" value="1"/>
</dbReference>
<evidence type="ECO:0000256" key="10">
    <source>
        <dbReference type="ARBA" id="ARBA00050125"/>
    </source>
</evidence>
<dbReference type="KEGG" id="mana:MAMMFC1_04047"/>
<dbReference type="OrthoDB" id="9801204at2"/>
<comment type="subcellular location">
    <subcellularLocation>
        <location evidence="12">Cytoplasm</location>
    </subcellularLocation>
</comment>
<feature type="binding site" evidence="12">
    <location>
        <position position="22"/>
    </location>
    <ligand>
        <name>iminosuccinate</name>
        <dbReference type="ChEBI" id="CHEBI:77875"/>
    </ligand>
</feature>
<comment type="catalytic activity">
    <reaction evidence="10">
        <text>iminosuccinate + dihydroxyacetone phosphate = quinolinate + phosphate + 2 H2O + H(+)</text>
        <dbReference type="Rhea" id="RHEA:25888"/>
        <dbReference type="ChEBI" id="CHEBI:15377"/>
        <dbReference type="ChEBI" id="CHEBI:15378"/>
        <dbReference type="ChEBI" id="CHEBI:29959"/>
        <dbReference type="ChEBI" id="CHEBI:43474"/>
        <dbReference type="ChEBI" id="CHEBI:57642"/>
        <dbReference type="ChEBI" id="CHEBI:77875"/>
        <dbReference type="EC" id="2.5.1.72"/>
    </reaction>
    <physiologicalReaction direction="left-to-right" evidence="10">
        <dbReference type="Rhea" id="RHEA:25889"/>
    </physiologicalReaction>
</comment>
<organism evidence="13 14">
    <name type="scientific">Methylomusa anaerophila</name>
    <dbReference type="NCBI Taxonomy" id="1930071"/>
    <lineage>
        <taxon>Bacteria</taxon>
        <taxon>Bacillati</taxon>
        <taxon>Bacillota</taxon>
        <taxon>Negativicutes</taxon>
        <taxon>Selenomonadales</taxon>
        <taxon>Sporomusaceae</taxon>
        <taxon>Methylomusa</taxon>
    </lineage>
</organism>
<evidence type="ECO:0000313" key="14">
    <source>
        <dbReference type="Proteomes" id="UP000276437"/>
    </source>
</evidence>
<comment type="similarity">
    <text evidence="12">Belongs to the quinolinate synthase family. Type 2 subfamily.</text>
</comment>
<feature type="binding site" evidence="12">
    <location>
        <position position="127"/>
    </location>
    <ligand>
        <name>iminosuccinate</name>
        <dbReference type="ChEBI" id="CHEBI:77875"/>
    </ligand>
</feature>
<evidence type="ECO:0000256" key="12">
    <source>
        <dbReference type="HAMAP-Rule" id="MF_00568"/>
    </source>
</evidence>
<evidence type="ECO:0000313" key="13">
    <source>
        <dbReference type="EMBL" id="BBB93335.1"/>
    </source>
</evidence>
<evidence type="ECO:0000256" key="7">
    <source>
        <dbReference type="ARBA" id="ARBA00022723"/>
    </source>
</evidence>
<sequence>MKDLKPEVQRLKKERNAVILAHNYQLDEVQEVADYVGDSFYLSKTAANTNSDVIVFCGVHFMAETAKILSPDKTVLLPEKDAGCPLADMITAGGLRELKARYPGVPVVCYVNSPAEVKAESDVCCTSANAVKVVSSLPDNKVIFVPDEHLGHWVAGQVPDKQLILWQGCCITHAKVKPADVATVRDKYLGAVVLVHPECEPAVVELADFVGSTSAIISYAGKSEAKTFIIGTEMGVLYKLRADNPDKQFFLLHTGLVCPNMKKTRLESVYEALVHFQHEITVEERLATAAKRALTRMLELA</sequence>
<dbReference type="GO" id="GO:0051539">
    <property type="term" value="F:4 iron, 4 sulfur cluster binding"/>
    <property type="evidence" value="ECO:0007669"/>
    <property type="project" value="UniProtKB-KW"/>
</dbReference>
<keyword evidence="8 12" id="KW-0408">Iron</keyword>
<dbReference type="EC" id="2.5.1.72" evidence="3 12"/>
<keyword evidence="4 12" id="KW-0004">4Fe-4S</keyword>
<dbReference type="InterPro" id="IPR036094">
    <property type="entry name" value="NadA_sf"/>
</dbReference>
<feature type="binding site" evidence="12">
    <location>
        <begin position="110"/>
        <end position="112"/>
    </location>
    <ligand>
        <name>iminosuccinate</name>
        <dbReference type="ChEBI" id="CHEBI:77875"/>
    </ligand>
</feature>
<dbReference type="SUPFAM" id="SSF142754">
    <property type="entry name" value="NadA-like"/>
    <property type="match status" value="1"/>
</dbReference>
<dbReference type="Gene3D" id="3.40.50.10800">
    <property type="entry name" value="NadA-like"/>
    <property type="match status" value="3"/>
</dbReference>
<accession>A0A348AQI7</accession>
<dbReference type="RefSeq" id="WP_126310179.1">
    <property type="nucleotide sequence ID" value="NZ_AP018449.1"/>
</dbReference>
<dbReference type="GO" id="GO:0008987">
    <property type="term" value="F:quinolinate synthetase A activity"/>
    <property type="evidence" value="ECO:0007669"/>
    <property type="project" value="UniProtKB-UniRule"/>
</dbReference>
<dbReference type="Proteomes" id="UP000276437">
    <property type="component" value="Chromosome"/>
</dbReference>
<dbReference type="GO" id="GO:0046872">
    <property type="term" value="F:metal ion binding"/>
    <property type="evidence" value="ECO:0007669"/>
    <property type="project" value="UniProtKB-KW"/>
</dbReference>
<name>A0A348AQI7_9FIRM</name>
<reference evidence="13 14" key="1">
    <citation type="journal article" date="2018" name="Int. J. Syst. Evol. Microbiol.">
        <title>Methylomusa anaerophila gen. nov., sp. nov., an anaerobic methanol-utilizing bacterium isolated from a microbial fuel cell.</title>
        <authorList>
            <person name="Amano N."/>
            <person name="Yamamuro A."/>
            <person name="Miyahara M."/>
            <person name="Kouzuma A."/>
            <person name="Abe T."/>
            <person name="Watanabe K."/>
        </authorList>
    </citation>
    <scope>NUCLEOTIDE SEQUENCE [LARGE SCALE GENOMIC DNA]</scope>
    <source>
        <strain evidence="13 14">MMFC1</strain>
    </source>
</reference>
<dbReference type="EMBL" id="AP018449">
    <property type="protein sequence ID" value="BBB93335.1"/>
    <property type="molecule type" value="Genomic_DNA"/>
</dbReference>
<dbReference type="NCBIfam" id="NF006879">
    <property type="entry name" value="PRK09375.1-4"/>
    <property type="match status" value="1"/>
</dbReference>
<evidence type="ECO:0000256" key="3">
    <source>
        <dbReference type="ARBA" id="ARBA00012669"/>
    </source>
</evidence>
<dbReference type="InterPro" id="IPR003473">
    <property type="entry name" value="NadA"/>
</dbReference>
<comment type="cofactor">
    <cofactor evidence="12">
        <name>[4Fe-4S] cluster</name>
        <dbReference type="ChEBI" id="CHEBI:49883"/>
    </cofactor>
    <text evidence="12">Binds 1 [4Fe-4S] cluster per subunit.</text>
</comment>
<feature type="binding site" evidence="12">
    <location>
        <position position="258"/>
    </location>
    <ligand>
        <name>[4Fe-4S] cluster</name>
        <dbReference type="ChEBI" id="CHEBI:49883"/>
    </ligand>
</feature>
<dbReference type="InterPro" id="IPR023066">
    <property type="entry name" value="Quinolinate_synth_type2"/>
</dbReference>
<keyword evidence="12" id="KW-0963">Cytoplasm</keyword>
<protein>
    <recommendedName>
        <fullName evidence="11 12">Quinolinate synthase</fullName>
        <ecNumber evidence="3 12">2.5.1.72</ecNumber>
    </recommendedName>
</protein>
<keyword evidence="7 12" id="KW-0479">Metal-binding</keyword>
<dbReference type="GO" id="GO:0005829">
    <property type="term" value="C:cytosol"/>
    <property type="evidence" value="ECO:0007669"/>
    <property type="project" value="TreeGrafter"/>
</dbReference>
<dbReference type="NCBIfam" id="NF006878">
    <property type="entry name" value="PRK09375.1-2"/>
    <property type="match status" value="1"/>
</dbReference>
<dbReference type="GO" id="GO:0034628">
    <property type="term" value="P:'de novo' NAD+ biosynthetic process from L-aspartate"/>
    <property type="evidence" value="ECO:0007669"/>
    <property type="project" value="TreeGrafter"/>
</dbReference>
<evidence type="ECO:0000256" key="2">
    <source>
        <dbReference type="ARBA" id="ARBA00005065"/>
    </source>
</evidence>
<keyword evidence="9 12" id="KW-0411">Iron-sulfur</keyword>
<evidence type="ECO:0000256" key="4">
    <source>
        <dbReference type="ARBA" id="ARBA00022485"/>
    </source>
</evidence>
<comment type="function">
    <text evidence="1 12">Catalyzes the condensation of iminoaspartate with dihydroxyacetone phosphate to form quinolinate.</text>
</comment>
<dbReference type="Pfam" id="PF02445">
    <property type="entry name" value="NadA"/>
    <property type="match status" value="1"/>
</dbReference>
<evidence type="ECO:0000256" key="11">
    <source>
        <dbReference type="ARBA" id="ARBA00073059"/>
    </source>
</evidence>
<keyword evidence="5 12" id="KW-0662">Pyridine nucleotide biosynthesis</keyword>
<dbReference type="AlphaFoldDB" id="A0A348AQI7"/>
<keyword evidence="14" id="KW-1185">Reference proteome</keyword>